<sequence length="140" mass="15991">MGGTDQMEGLGGRENEGQDDEIEFSDLLANTEAQNQNQSPEKQSRSNRKQVVKGCERCQAEENRFEKRILARWTTIWQCHSLKTRHALPAFLGRSKLYSGISSAPARLLRSARYLPELNIELNKDSTKDPILIYENPRTL</sequence>
<dbReference type="AlphaFoldDB" id="A0A2G5TS77"/>
<protein>
    <submittedName>
        <fullName evidence="2">Uncharacterized protein</fullName>
    </submittedName>
</protein>
<feature type="region of interest" description="Disordered" evidence="1">
    <location>
        <begin position="1"/>
        <end position="53"/>
    </location>
</feature>
<gene>
    <name evidence="2" type="primary">Cnig_chr_V.g21464</name>
    <name evidence="2" type="ORF">B9Z55_021464</name>
</gene>
<comment type="caution">
    <text evidence="2">The sequence shown here is derived from an EMBL/GenBank/DDBJ whole genome shotgun (WGS) entry which is preliminary data.</text>
</comment>
<name>A0A2G5TS77_9PELO</name>
<feature type="compositionally biased region" description="Polar residues" evidence="1">
    <location>
        <begin position="31"/>
        <end position="41"/>
    </location>
</feature>
<evidence type="ECO:0000313" key="3">
    <source>
        <dbReference type="Proteomes" id="UP000230233"/>
    </source>
</evidence>
<reference evidence="3" key="1">
    <citation type="submission" date="2017-10" db="EMBL/GenBank/DDBJ databases">
        <title>Rapid genome shrinkage in a self-fertile nematode reveals novel sperm competition proteins.</title>
        <authorList>
            <person name="Yin D."/>
            <person name="Schwarz E.M."/>
            <person name="Thomas C.G."/>
            <person name="Felde R.L."/>
            <person name="Korf I.F."/>
            <person name="Cutter A.D."/>
            <person name="Schartner C.M."/>
            <person name="Ralston E.J."/>
            <person name="Meyer B.J."/>
            <person name="Haag E.S."/>
        </authorList>
    </citation>
    <scope>NUCLEOTIDE SEQUENCE [LARGE SCALE GENOMIC DNA]</scope>
    <source>
        <strain evidence="3">JU1422</strain>
    </source>
</reference>
<accession>A0A2G5TS77</accession>
<proteinExistence type="predicted"/>
<evidence type="ECO:0000313" key="2">
    <source>
        <dbReference type="EMBL" id="PIC30108.1"/>
    </source>
</evidence>
<dbReference type="Proteomes" id="UP000230233">
    <property type="component" value="Chromosome V"/>
</dbReference>
<organism evidence="2 3">
    <name type="scientific">Caenorhabditis nigoni</name>
    <dbReference type="NCBI Taxonomy" id="1611254"/>
    <lineage>
        <taxon>Eukaryota</taxon>
        <taxon>Metazoa</taxon>
        <taxon>Ecdysozoa</taxon>
        <taxon>Nematoda</taxon>
        <taxon>Chromadorea</taxon>
        <taxon>Rhabditida</taxon>
        <taxon>Rhabditina</taxon>
        <taxon>Rhabditomorpha</taxon>
        <taxon>Rhabditoidea</taxon>
        <taxon>Rhabditidae</taxon>
        <taxon>Peloderinae</taxon>
        <taxon>Caenorhabditis</taxon>
    </lineage>
</organism>
<dbReference type="EMBL" id="PDUG01000005">
    <property type="protein sequence ID" value="PIC30108.1"/>
    <property type="molecule type" value="Genomic_DNA"/>
</dbReference>
<evidence type="ECO:0000256" key="1">
    <source>
        <dbReference type="SAM" id="MobiDB-lite"/>
    </source>
</evidence>
<keyword evidence="3" id="KW-1185">Reference proteome</keyword>